<reference evidence="1 2" key="1">
    <citation type="journal article" date="2022" name="New Phytol.">
        <title>Ecological generalism drives hyperdiversity of secondary metabolite gene clusters in xylarialean endophytes.</title>
        <authorList>
            <person name="Franco M.E.E."/>
            <person name="Wisecaver J.H."/>
            <person name="Arnold A.E."/>
            <person name="Ju Y.M."/>
            <person name="Slot J.C."/>
            <person name="Ahrendt S."/>
            <person name="Moore L.P."/>
            <person name="Eastman K.E."/>
            <person name="Scott K."/>
            <person name="Konkel Z."/>
            <person name="Mondo S.J."/>
            <person name="Kuo A."/>
            <person name="Hayes R.D."/>
            <person name="Haridas S."/>
            <person name="Andreopoulos B."/>
            <person name="Riley R."/>
            <person name="LaButti K."/>
            <person name="Pangilinan J."/>
            <person name="Lipzen A."/>
            <person name="Amirebrahimi M."/>
            <person name="Yan J."/>
            <person name="Adam C."/>
            <person name="Keymanesh K."/>
            <person name="Ng V."/>
            <person name="Louie K."/>
            <person name="Northen T."/>
            <person name="Drula E."/>
            <person name="Henrissat B."/>
            <person name="Hsieh H.M."/>
            <person name="Youens-Clark K."/>
            <person name="Lutzoni F."/>
            <person name="Miadlikowska J."/>
            <person name="Eastwood D.C."/>
            <person name="Hamelin R.C."/>
            <person name="Grigoriev I.V."/>
            <person name="U'Ren J.M."/>
        </authorList>
    </citation>
    <scope>NUCLEOTIDE SEQUENCE [LARGE SCALE GENOMIC DNA]</scope>
    <source>
        <strain evidence="1 2">ER1909</strain>
    </source>
</reference>
<evidence type="ECO:0000313" key="1">
    <source>
        <dbReference type="EMBL" id="KAI6091001.1"/>
    </source>
</evidence>
<dbReference type="EMBL" id="MU394288">
    <property type="protein sequence ID" value="KAI6091001.1"/>
    <property type="molecule type" value="Genomic_DNA"/>
</dbReference>
<evidence type="ECO:0000313" key="2">
    <source>
        <dbReference type="Proteomes" id="UP001497680"/>
    </source>
</evidence>
<name>A0ACC0DE71_9PEZI</name>
<dbReference type="Proteomes" id="UP001497680">
    <property type="component" value="Unassembled WGS sequence"/>
</dbReference>
<organism evidence="1 2">
    <name type="scientific">Hypoxylon rubiginosum</name>
    <dbReference type="NCBI Taxonomy" id="110542"/>
    <lineage>
        <taxon>Eukaryota</taxon>
        <taxon>Fungi</taxon>
        <taxon>Dikarya</taxon>
        <taxon>Ascomycota</taxon>
        <taxon>Pezizomycotina</taxon>
        <taxon>Sordariomycetes</taxon>
        <taxon>Xylariomycetidae</taxon>
        <taxon>Xylariales</taxon>
        <taxon>Hypoxylaceae</taxon>
        <taxon>Hypoxylon</taxon>
    </lineage>
</organism>
<sequence>MGDYRVSKESLHEDEAMLETDSLVLGSDLGKGWNPVSSQPTTTHRAVNYLLTAALLCSIIVVWLYGATKNGACDAGLNQYYYYSPALEATKPGSRITHLNWTNWSPFSPNNGDSLQHVDGNWTALLRDWRVAGFRPSAPRKRRRLPRIPHYLHCLYVLHQSLNQEYYSTRSVLWNMRAERRASHWNHCVESLRQYVVCHADATVVTHYWAECIDGPAPEQGNWRRCADWDAQFRWRLER</sequence>
<proteinExistence type="predicted"/>
<keyword evidence="2" id="KW-1185">Reference proteome</keyword>
<gene>
    <name evidence="1" type="ORF">F4821DRAFT_281609</name>
</gene>
<comment type="caution">
    <text evidence="1">The sequence shown here is derived from an EMBL/GenBank/DDBJ whole genome shotgun (WGS) entry which is preliminary data.</text>
</comment>
<accession>A0ACC0DE71</accession>
<protein>
    <submittedName>
        <fullName evidence="1">Uncharacterized protein</fullName>
    </submittedName>
</protein>